<evidence type="ECO:0000313" key="2">
    <source>
        <dbReference type="Proteomes" id="UP001162164"/>
    </source>
</evidence>
<comment type="caution">
    <text evidence="1">The sequence shown here is derived from an EMBL/GenBank/DDBJ whole genome shotgun (WGS) entry which is preliminary data.</text>
</comment>
<keyword evidence="2" id="KW-1185">Reference proteome</keyword>
<dbReference type="Proteomes" id="UP001162164">
    <property type="component" value="Unassembled WGS sequence"/>
</dbReference>
<dbReference type="EMBL" id="JAPWTJ010000003">
    <property type="protein sequence ID" value="KAJ8986091.1"/>
    <property type="molecule type" value="Genomic_DNA"/>
</dbReference>
<gene>
    <name evidence="1" type="ORF">NQ317_003386</name>
</gene>
<sequence length="403" mass="46759">MMWLNESKAHVLDDSDVDSDSSGAEIPIWVRGEQEVGFWDIRRNNLSRYHPSFIARRRKKDVIECNQSIKDFHVDYSEETGVRMVTRLNILQSSNRPTRGMVVSVAVTIPQTGSQRCRFGRLVNAAEQYHITERWRGRATLRRVLESFRHLECMGNSTTRGGKNTRRIDHLAGERGVDQIPAHGQIEAFGRPSTQKDFTLYKAKKQPSSTEELLKLVLAQEKHSEQRIGYLEDKSTKRGCESMEAIISLGELLERALRKLLIQSKDLKDDDTSSTVSEATIREQLELFEKITKLNKRLLKEEECLVRLDANLRKYDKNKTTTEEVGKTLTKLRTDMTKRLRNATQIDSIRGDDRERMRIVSTRCCRRCCLVVPQQEYHQSRSTDRRYKSNHIYQTKELLDTLV</sequence>
<name>A0ABQ9K643_9CUCU</name>
<protein>
    <submittedName>
        <fullName evidence="1">Uncharacterized protein</fullName>
    </submittedName>
</protein>
<accession>A0ABQ9K643</accession>
<proteinExistence type="predicted"/>
<reference evidence="1" key="1">
    <citation type="journal article" date="2023" name="Insect Mol. Biol.">
        <title>Genome sequencing provides insights into the evolution of gene families encoding plant cell wall-degrading enzymes in longhorned beetles.</title>
        <authorList>
            <person name="Shin N.R."/>
            <person name="Okamura Y."/>
            <person name="Kirsch R."/>
            <person name="Pauchet Y."/>
        </authorList>
    </citation>
    <scope>NUCLEOTIDE SEQUENCE</scope>
    <source>
        <strain evidence="1">MMC_N1</strain>
    </source>
</reference>
<evidence type="ECO:0000313" key="1">
    <source>
        <dbReference type="EMBL" id="KAJ8986091.1"/>
    </source>
</evidence>
<organism evidence="1 2">
    <name type="scientific">Molorchus minor</name>
    <dbReference type="NCBI Taxonomy" id="1323400"/>
    <lineage>
        <taxon>Eukaryota</taxon>
        <taxon>Metazoa</taxon>
        <taxon>Ecdysozoa</taxon>
        <taxon>Arthropoda</taxon>
        <taxon>Hexapoda</taxon>
        <taxon>Insecta</taxon>
        <taxon>Pterygota</taxon>
        <taxon>Neoptera</taxon>
        <taxon>Endopterygota</taxon>
        <taxon>Coleoptera</taxon>
        <taxon>Polyphaga</taxon>
        <taxon>Cucujiformia</taxon>
        <taxon>Chrysomeloidea</taxon>
        <taxon>Cerambycidae</taxon>
        <taxon>Lamiinae</taxon>
        <taxon>Monochamini</taxon>
        <taxon>Molorchus</taxon>
    </lineage>
</organism>